<dbReference type="GO" id="GO:0006646">
    <property type="term" value="P:phosphatidylethanolamine biosynthetic process"/>
    <property type="evidence" value="ECO:0007669"/>
    <property type="project" value="TreeGrafter"/>
</dbReference>
<organism evidence="5 6">
    <name type="scientific">Thamnocephalis sphaerospora</name>
    <dbReference type="NCBI Taxonomy" id="78915"/>
    <lineage>
        <taxon>Eukaryota</taxon>
        <taxon>Fungi</taxon>
        <taxon>Fungi incertae sedis</taxon>
        <taxon>Zoopagomycota</taxon>
        <taxon>Zoopagomycotina</taxon>
        <taxon>Zoopagomycetes</taxon>
        <taxon>Zoopagales</taxon>
        <taxon>Sigmoideomycetaceae</taxon>
        <taxon>Thamnocephalis</taxon>
    </lineage>
</organism>
<accession>A0A4P9XPL3</accession>
<dbReference type="CDD" id="cd05157">
    <property type="entry name" value="ETNK_euk"/>
    <property type="match status" value="1"/>
</dbReference>
<comment type="similarity">
    <text evidence="2">Belongs to the choline/ethanolamine kinase family.</text>
</comment>
<dbReference type="InterPro" id="IPR011009">
    <property type="entry name" value="Kinase-like_dom_sf"/>
</dbReference>
<dbReference type="Pfam" id="PF01633">
    <property type="entry name" value="Choline_kinase"/>
    <property type="match status" value="1"/>
</dbReference>
<dbReference type="STRING" id="78915.A0A4P9XPL3"/>
<dbReference type="PANTHER" id="PTHR22603:SF66">
    <property type="entry name" value="ETHANOLAMINE KINASE"/>
    <property type="match status" value="1"/>
</dbReference>
<feature type="compositionally biased region" description="Polar residues" evidence="4">
    <location>
        <begin position="1"/>
        <end position="11"/>
    </location>
</feature>
<dbReference type="Gene3D" id="3.30.200.20">
    <property type="entry name" value="Phosphorylase Kinase, domain 1"/>
    <property type="match status" value="1"/>
</dbReference>
<dbReference type="Proteomes" id="UP000271241">
    <property type="component" value="Unassembled WGS sequence"/>
</dbReference>
<keyword evidence="5" id="KW-0808">Transferase</keyword>
<dbReference type="GO" id="GO:0004305">
    <property type="term" value="F:ethanolamine kinase activity"/>
    <property type="evidence" value="ECO:0007669"/>
    <property type="project" value="UniProtKB-EC"/>
</dbReference>
<dbReference type="SUPFAM" id="SSF56112">
    <property type="entry name" value="Protein kinase-like (PK-like)"/>
    <property type="match status" value="1"/>
</dbReference>
<sequence>MTTAVVSTKVPTQPDRPQHDQQAEEDVEQYLHEHVRTLHRPVRHEHLFDDAQAIVLEIFPSWSADEITLTQCKDGITNKLVRCKHQPSGESVLIRAYGRKSEVIIDRKQEITNLVCLAQLGLCPPLYGRFDNGLVYGFIPGQVLTPEQLSDPHLSRRTAEKLARWHRVRVPGAFESRLFPTLWRWMNEVPETYQVEKTQALYAAKVDLPALKEELKQLQACLEKLNSPVVFGHCDLLSANLIYDENKDEVSFIDYEYGGYSHRGFDIGNHFAEYAGFECNYDRYPDKAHQYEWLRHYLVAGNEPVTDEALDAFYREVNQFALASHFYWGLWALVQAELSNIDFDYMSYAVMRFNEYYRRRDEFLAI</sequence>
<keyword evidence="5" id="KW-0418">Kinase</keyword>
<evidence type="ECO:0000313" key="6">
    <source>
        <dbReference type="Proteomes" id="UP000271241"/>
    </source>
</evidence>
<dbReference type="EMBL" id="KZ992656">
    <property type="protein sequence ID" value="RKP07936.1"/>
    <property type="molecule type" value="Genomic_DNA"/>
</dbReference>
<evidence type="ECO:0000256" key="3">
    <source>
        <dbReference type="ARBA" id="ARBA00038874"/>
    </source>
</evidence>
<evidence type="ECO:0000256" key="2">
    <source>
        <dbReference type="ARBA" id="ARBA00038211"/>
    </source>
</evidence>
<evidence type="ECO:0000256" key="1">
    <source>
        <dbReference type="ARBA" id="ARBA00037883"/>
    </source>
</evidence>
<dbReference type="Gene3D" id="3.90.1200.10">
    <property type="match status" value="1"/>
</dbReference>
<name>A0A4P9XPL3_9FUNG</name>
<reference evidence="6" key="1">
    <citation type="journal article" date="2018" name="Nat. Microbiol.">
        <title>Leveraging single-cell genomics to expand the fungal tree of life.</title>
        <authorList>
            <person name="Ahrendt S.R."/>
            <person name="Quandt C.A."/>
            <person name="Ciobanu D."/>
            <person name="Clum A."/>
            <person name="Salamov A."/>
            <person name="Andreopoulos B."/>
            <person name="Cheng J.F."/>
            <person name="Woyke T."/>
            <person name="Pelin A."/>
            <person name="Henrissat B."/>
            <person name="Reynolds N.K."/>
            <person name="Benny G.L."/>
            <person name="Smith M.E."/>
            <person name="James T.Y."/>
            <person name="Grigoriev I.V."/>
        </authorList>
    </citation>
    <scope>NUCLEOTIDE SEQUENCE [LARGE SCALE GENOMIC DNA]</scope>
    <source>
        <strain evidence="6">RSA 1356</strain>
    </source>
</reference>
<dbReference type="GO" id="GO:0005737">
    <property type="term" value="C:cytoplasm"/>
    <property type="evidence" value="ECO:0007669"/>
    <property type="project" value="TreeGrafter"/>
</dbReference>
<feature type="region of interest" description="Disordered" evidence="4">
    <location>
        <begin position="1"/>
        <end position="25"/>
    </location>
</feature>
<proteinExistence type="inferred from homology"/>
<evidence type="ECO:0000256" key="4">
    <source>
        <dbReference type="SAM" id="MobiDB-lite"/>
    </source>
</evidence>
<evidence type="ECO:0000313" key="5">
    <source>
        <dbReference type="EMBL" id="RKP07936.1"/>
    </source>
</evidence>
<keyword evidence="6" id="KW-1185">Reference proteome</keyword>
<comment type="pathway">
    <text evidence="1">Phospholipid metabolism; phosphatidylethanolamine biosynthesis; phosphatidylethanolamine from ethanolamine: step 1/3.</text>
</comment>
<dbReference type="PANTHER" id="PTHR22603">
    <property type="entry name" value="CHOLINE/ETHANOALAMINE KINASE"/>
    <property type="match status" value="1"/>
</dbReference>
<protein>
    <recommendedName>
        <fullName evidence="3">ethanolamine kinase</fullName>
        <ecNumber evidence="3">2.7.1.82</ecNumber>
    </recommendedName>
</protein>
<dbReference type="EC" id="2.7.1.82" evidence="3"/>
<dbReference type="OrthoDB" id="10267235at2759"/>
<gene>
    <name evidence="5" type="ORF">THASP1DRAFT_16355</name>
</gene>
<dbReference type="AlphaFoldDB" id="A0A4P9XPL3"/>